<evidence type="ECO:0000313" key="1">
    <source>
        <dbReference type="EMBL" id="AFS51906.1"/>
    </source>
</evidence>
<name>V9LSM4_9ABAC</name>
<dbReference type="EMBL" id="JX193905">
    <property type="protein sequence ID" value="AFS51906.1"/>
    <property type="molecule type" value="Genomic_DNA"/>
</dbReference>
<reference evidence="1" key="1">
    <citation type="submission" date="2012-06" db="EMBL/GenBank/DDBJ databases">
        <title>Genomic sequencing and analysis of the Dendrolimus kikuchii nucleopolyhedrovirus.</title>
        <authorList>
            <person name="Yang M.M."/>
        </authorList>
    </citation>
    <scope>NUCLEOTIDE SEQUENCE</scope>
    <source>
        <strain evidence="1">YN</strain>
    </source>
</reference>
<accession>V9LSM4</accession>
<protein>
    <submittedName>
        <fullName evidence="1">DekiORF28</fullName>
    </submittedName>
</protein>
<sequence length="87" mass="9754">MPDNKVAQETKKLTVPHSDTAVFADEIAAQEALDRFMIECLKRKKRLERSRSTCASAPALLLPPFNFDHSSVVQLQSLLDSLAEDRL</sequence>
<organism evidence="1">
    <name type="scientific">Dendrolimus kikuchii nucleopolyhedrovirus</name>
    <dbReference type="NCBI Taxonomy" id="1219875"/>
    <lineage>
        <taxon>Viruses</taxon>
        <taxon>Viruses incertae sedis</taxon>
        <taxon>Naldaviricetes</taxon>
        <taxon>Lefavirales</taxon>
        <taxon>Baculoviridae</taxon>
        <taxon>Alphabaculovirus</taxon>
    </lineage>
</organism>
<proteinExistence type="predicted"/>